<keyword evidence="6" id="KW-0460">Magnesium</keyword>
<dbReference type="EMBL" id="JAPFQP010000002">
    <property type="protein sequence ID" value="MCX2719604.1"/>
    <property type="molecule type" value="Genomic_DNA"/>
</dbReference>
<dbReference type="CDD" id="cd00887">
    <property type="entry name" value="MoeA"/>
    <property type="match status" value="1"/>
</dbReference>
<dbReference type="Pfam" id="PF00994">
    <property type="entry name" value="MoCF_biosynth"/>
    <property type="match status" value="1"/>
</dbReference>
<reference evidence="8" key="1">
    <citation type="submission" date="2022-11" db="EMBL/GenBank/DDBJ databases">
        <title>The characterization of three novel Bacteroidetes species and genomic analysis of their roles in tidal elemental geochemical cycles.</title>
        <authorList>
            <person name="Ma K.-J."/>
        </authorList>
    </citation>
    <scope>NUCLEOTIDE SEQUENCE</scope>
    <source>
        <strain evidence="8">M415</strain>
    </source>
</reference>
<organism evidence="8 9">
    <name type="scientific">Lentiprolixibacter aurantiacus</name>
    <dbReference type="NCBI Taxonomy" id="2993939"/>
    <lineage>
        <taxon>Bacteria</taxon>
        <taxon>Pseudomonadati</taxon>
        <taxon>Bacteroidota</taxon>
        <taxon>Flavobacteriia</taxon>
        <taxon>Flavobacteriales</taxon>
        <taxon>Flavobacteriaceae</taxon>
        <taxon>Lentiprolixibacter</taxon>
    </lineage>
</organism>
<evidence type="ECO:0000256" key="5">
    <source>
        <dbReference type="ARBA" id="ARBA00047317"/>
    </source>
</evidence>
<dbReference type="Gene3D" id="3.40.980.10">
    <property type="entry name" value="MoaB/Mog-like domain"/>
    <property type="match status" value="1"/>
</dbReference>
<accession>A0AAE3MMH9</accession>
<comment type="cofactor">
    <cofactor evidence="6">
        <name>Mg(2+)</name>
        <dbReference type="ChEBI" id="CHEBI:18420"/>
    </cofactor>
</comment>
<keyword evidence="6" id="KW-0500">Molybdenum</keyword>
<dbReference type="SUPFAM" id="SSF63867">
    <property type="entry name" value="MoeA C-terminal domain-like"/>
    <property type="match status" value="1"/>
</dbReference>
<dbReference type="GO" id="GO:0005829">
    <property type="term" value="C:cytosol"/>
    <property type="evidence" value="ECO:0007669"/>
    <property type="project" value="TreeGrafter"/>
</dbReference>
<dbReference type="GO" id="GO:0006777">
    <property type="term" value="P:Mo-molybdopterin cofactor biosynthetic process"/>
    <property type="evidence" value="ECO:0007669"/>
    <property type="project" value="UniProtKB-UniRule"/>
</dbReference>
<keyword evidence="4 6" id="KW-0501">Molybdenum cofactor biosynthesis</keyword>
<evidence type="ECO:0000256" key="1">
    <source>
        <dbReference type="ARBA" id="ARBA00002901"/>
    </source>
</evidence>
<dbReference type="NCBIfam" id="TIGR00177">
    <property type="entry name" value="molyb_syn"/>
    <property type="match status" value="1"/>
</dbReference>
<dbReference type="RefSeq" id="WP_266012353.1">
    <property type="nucleotide sequence ID" value="NZ_JAPFQP010000002.1"/>
</dbReference>
<keyword evidence="6" id="KW-0479">Metal-binding</keyword>
<dbReference type="EC" id="2.10.1.1" evidence="6"/>
<comment type="similarity">
    <text evidence="3 6">Belongs to the MoeA family.</text>
</comment>
<dbReference type="InterPro" id="IPR036425">
    <property type="entry name" value="MoaB/Mog-like_dom_sf"/>
</dbReference>
<dbReference type="AlphaFoldDB" id="A0AAE3MMH9"/>
<keyword evidence="9" id="KW-1185">Reference proteome</keyword>
<dbReference type="SMART" id="SM00852">
    <property type="entry name" value="MoCF_biosynth"/>
    <property type="match status" value="1"/>
</dbReference>
<protein>
    <recommendedName>
        <fullName evidence="6">Molybdopterin molybdenumtransferase</fullName>
        <ecNumber evidence="6">2.10.1.1</ecNumber>
    </recommendedName>
</protein>
<dbReference type="Gene3D" id="2.40.340.10">
    <property type="entry name" value="MoeA, C-terminal, domain IV"/>
    <property type="match status" value="1"/>
</dbReference>
<dbReference type="InterPro" id="IPR005110">
    <property type="entry name" value="MoeA_linker/N"/>
</dbReference>
<evidence type="ECO:0000256" key="3">
    <source>
        <dbReference type="ARBA" id="ARBA00010763"/>
    </source>
</evidence>
<comment type="function">
    <text evidence="1 6">Catalyzes the insertion of molybdate into adenylated molybdopterin with the concomitant release of AMP.</text>
</comment>
<feature type="domain" description="MoaB/Mog" evidence="7">
    <location>
        <begin position="175"/>
        <end position="314"/>
    </location>
</feature>
<dbReference type="SUPFAM" id="SSF63882">
    <property type="entry name" value="MoeA N-terminal region -like"/>
    <property type="match status" value="1"/>
</dbReference>
<dbReference type="PROSITE" id="PS01079">
    <property type="entry name" value="MOCF_BIOSYNTHESIS_2"/>
    <property type="match status" value="1"/>
</dbReference>
<dbReference type="InterPro" id="IPR001453">
    <property type="entry name" value="MoaB/Mog_dom"/>
</dbReference>
<evidence type="ECO:0000256" key="6">
    <source>
        <dbReference type="RuleBase" id="RU365090"/>
    </source>
</evidence>
<sequence>MIHYSEALELVLQHARDYGIERVHLKKAVGRVLAENIQADRDFPPFNRATKDGIVLNYSAVENGRRVFEISGILPAGTPASVLEDQETCMEIMTGAVVPFDADTVVMYERLQVENGIATLQSTPEKGQNIHYRGSDIGKGDVILEANKRITASVIGVLASVGVYEVPVKKLPRVAVISTGNELVEVDIIPEAHQIRKSNSYALHAALSSEKIEPMMLHLQDDKDIIRQKLNYLVDEFDVLLLSGGVSRGKYDFIPDVLQEIGIEKSFHRVLQRPGKPFWFGIHPEKGTVVFSFPGNPVSTFANYHLYFKPWLFKGMGLPGQTRTVVLGQAMENTGPLTLFIKVSVYWEDGVLKATPVKTNGSGDLVSLAKADGLVELQSKANGFKEGEVVPYHPI</sequence>
<proteinExistence type="inferred from homology"/>
<evidence type="ECO:0000259" key="7">
    <source>
        <dbReference type="SMART" id="SM00852"/>
    </source>
</evidence>
<dbReference type="Pfam" id="PF03453">
    <property type="entry name" value="MoeA_N"/>
    <property type="match status" value="1"/>
</dbReference>
<dbReference type="Gene3D" id="3.90.105.10">
    <property type="entry name" value="Molybdopterin biosynthesis moea protein, domain 2"/>
    <property type="match status" value="1"/>
</dbReference>
<dbReference type="Proteomes" id="UP001207116">
    <property type="component" value="Unassembled WGS sequence"/>
</dbReference>
<dbReference type="InterPro" id="IPR038987">
    <property type="entry name" value="MoeA-like"/>
</dbReference>
<evidence type="ECO:0000256" key="4">
    <source>
        <dbReference type="ARBA" id="ARBA00023150"/>
    </source>
</evidence>
<evidence type="ECO:0000313" key="8">
    <source>
        <dbReference type="EMBL" id="MCX2719604.1"/>
    </source>
</evidence>
<comment type="catalytic activity">
    <reaction evidence="5">
        <text>adenylyl-molybdopterin + molybdate = Mo-molybdopterin + AMP + H(+)</text>
        <dbReference type="Rhea" id="RHEA:35047"/>
        <dbReference type="ChEBI" id="CHEBI:15378"/>
        <dbReference type="ChEBI" id="CHEBI:36264"/>
        <dbReference type="ChEBI" id="CHEBI:62727"/>
        <dbReference type="ChEBI" id="CHEBI:71302"/>
        <dbReference type="ChEBI" id="CHEBI:456215"/>
        <dbReference type="EC" id="2.10.1.1"/>
    </reaction>
</comment>
<dbReference type="PANTHER" id="PTHR10192:SF5">
    <property type="entry name" value="GEPHYRIN"/>
    <property type="match status" value="1"/>
</dbReference>
<dbReference type="GO" id="GO:0046872">
    <property type="term" value="F:metal ion binding"/>
    <property type="evidence" value="ECO:0007669"/>
    <property type="project" value="UniProtKB-UniRule"/>
</dbReference>
<dbReference type="SUPFAM" id="SSF53218">
    <property type="entry name" value="Molybdenum cofactor biosynthesis proteins"/>
    <property type="match status" value="1"/>
</dbReference>
<name>A0AAE3MMH9_9FLAO</name>
<dbReference type="Gene3D" id="2.170.190.11">
    <property type="entry name" value="Molybdopterin biosynthesis moea protein, domain 3"/>
    <property type="match status" value="1"/>
</dbReference>
<comment type="caution">
    <text evidence="8">The sequence shown here is derived from an EMBL/GenBank/DDBJ whole genome shotgun (WGS) entry which is preliminary data.</text>
</comment>
<dbReference type="GO" id="GO:0061599">
    <property type="term" value="F:molybdopterin molybdotransferase activity"/>
    <property type="evidence" value="ECO:0007669"/>
    <property type="project" value="UniProtKB-UniRule"/>
</dbReference>
<gene>
    <name evidence="8" type="ORF">OO016_08320</name>
</gene>
<dbReference type="InterPro" id="IPR008284">
    <property type="entry name" value="MoCF_biosynth_CS"/>
</dbReference>
<dbReference type="InterPro" id="IPR005111">
    <property type="entry name" value="MoeA_C_domain_IV"/>
</dbReference>
<dbReference type="PANTHER" id="PTHR10192">
    <property type="entry name" value="MOLYBDOPTERIN BIOSYNTHESIS PROTEIN"/>
    <property type="match status" value="1"/>
</dbReference>
<dbReference type="InterPro" id="IPR036135">
    <property type="entry name" value="MoeA_linker/N_sf"/>
</dbReference>
<evidence type="ECO:0000313" key="9">
    <source>
        <dbReference type="Proteomes" id="UP001207116"/>
    </source>
</evidence>
<evidence type="ECO:0000256" key="2">
    <source>
        <dbReference type="ARBA" id="ARBA00005046"/>
    </source>
</evidence>
<comment type="pathway">
    <text evidence="2 6">Cofactor biosynthesis; molybdopterin biosynthesis.</text>
</comment>
<dbReference type="InterPro" id="IPR036688">
    <property type="entry name" value="MoeA_C_domain_IV_sf"/>
</dbReference>
<keyword evidence="6" id="KW-0808">Transferase</keyword>
<dbReference type="Pfam" id="PF03454">
    <property type="entry name" value="MoeA_C"/>
    <property type="match status" value="1"/>
</dbReference>